<dbReference type="Pfam" id="PF02752">
    <property type="entry name" value="Arrestin_C"/>
    <property type="match status" value="1"/>
</dbReference>
<dbReference type="InterPro" id="IPR050357">
    <property type="entry name" value="Arrestin_domain-protein"/>
</dbReference>
<dbReference type="InterPro" id="IPR014752">
    <property type="entry name" value="Arrestin-like_C"/>
</dbReference>
<feature type="compositionally biased region" description="Low complexity" evidence="2">
    <location>
        <begin position="398"/>
        <end position="409"/>
    </location>
</feature>
<reference evidence="4 5" key="1">
    <citation type="submission" date="2022-01" db="EMBL/GenBank/DDBJ databases">
        <title>A chromosome-scale genome assembly of the false clownfish, Amphiprion ocellaris.</title>
        <authorList>
            <person name="Ryu T."/>
        </authorList>
    </citation>
    <scope>NUCLEOTIDE SEQUENCE [LARGE SCALE GENOMIC DNA]</scope>
</reference>
<dbReference type="OrthoDB" id="7785529at2759"/>
<sequence length="445" mass="48302">MSPIKDLNLTYQALNEQGTFSAGDTISGTVSFILTKDTKVKSVAVKAKGDAHVHWTEGTGDDKKTYTAHRRYFKEKEYCVAEKDSGMLKKCSFLKCVLLVALRKTGTVLSKGPHQFKFNFRIPQEDMPSSFMGSSGRIVYLLEASISRSWRFPSSIQKELSFVSKSFPHIGQCPQSGSVSKEVGTFSKGQVNLSATVNKKACYPGDTLSAFANISNNSTKDVTSKFNLVQKTVYRAGGNTNVVQKSLFKSVGDVIHPNTEATASCQVKIPDDAIYTVHNCEIISIEYYLKAYVDISFSFDPEVVFPLVLVPSSVLAFYTAEPMGPYQPAAVGGQSYSDFPPPAFPMGPNPVPIGPGACQYPPHPTQQVNMTSGYNNQWPQQTTPYGFPPAAFPPAAYPPSSVQPAAPTAPTAPPQFPQGEDPPPYMALYPPAHDFLGSSGPDQKS</sequence>
<dbReference type="InterPro" id="IPR014756">
    <property type="entry name" value="Ig_E-set"/>
</dbReference>
<dbReference type="GO" id="GO:0015031">
    <property type="term" value="P:protein transport"/>
    <property type="evidence" value="ECO:0007669"/>
    <property type="project" value="TreeGrafter"/>
</dbReference>
<dbReference type="Gene3D" id="2.60.40.640">
    <property type="match status" value="2"/>
</dbReference>
<dbReference type="AlphaFoldDB" id="A0A3Q1CRC1"/>
<reference evidence="4" key="3">
    <citation type="submission" date="2025-09" db="UniProtKB">
        <authorList>
            <consortium name="Ensembl"/>
        </authorList>
    </citation>
    <scope>IDENTIFICATION</scope>
</reference>
<name>A0A3Q1CRC1_AMPOC</name>
<dbReference type="InterPro" id="IPR011021">
    <property type="entry name" value="Arrestin-like_N"/>
</dbReference>
<evidence type="ECO:0000313" key="5">
    <source>
        <dbReference type="Proteomes" id="UP001501940"/>
    </source>
</evidence>
<dbReference type="OMA" id="SFNQWPQ"/>
<dbReference type="GO" id="GO:0005886">
    <property type="term" value="C:plasma membrane"/>
    <property type="evidence" value="ECO:0007669"/>
    <property type="project" value="TreeGrafter"/>
</dbReference>
<comment type="similarity">
    <text evidence="1">Belongs to the arrestin family.</text>
</comment>
<dbReference type="SUPFAM" id="SSF81296">
    <property type="entry name" value="E set domains"/>
    <property type="match status" value="2"/>
</dbReference>
<accession>A0A3Q1CRC1</accession>
<evidence type="ECO:0000259" key="3">
    <source>
        <dbReference type="SMART" id="SM01017"/>
    </source>
</evidence>
<dbReference type="GeneTree" id="ENSGT00940000164012"/>
<dbReference type="GO" id="GO:0007399">
    <property type="term" value="P:nervous system development"/>
    <property type="evidence" value="ECO:0007669"/>
    <property type="project" value="UniProtKB-ARBA"/>
</dbReference>
<dbReference type="PANTHER" id="PTHR11188">
    <property type="entry name" value="ARRESTIN DOMAIN CONTAINING PROTEIN"/>
    <property type="match status" value="1"/>
</dbReference>
<feature type="compositionally biased region" description="Pro residues" evidence="2">
    <location>
        <begin position="410"/>
        <end position="425"/>
    </location>
</feature>
<dbReference type="SMART" id="SM01017">
    <property type="entry name" value="Arrestin_C"/>
    <property type="match status" value="1"/>
</dbReference>
<evidence type="ECO:0000256" key="2">
    <source>
        <dbReference type="SAM" id="MobiDB-lite"/>
    </source>
</evidence>
<dbReference type="PANTHER" id="PTHR11188:SF135">
    <property type="entry name" value="ARRESTIN DOMAIN CONTAINING 3-LIKE-RELATED"/>
    <property type="match status" value="1"/>
</dbReference>
<dbReference type="Pfam" id="PF00339">
    <property type="entry name" value="Arrestin_N"/>
    <property type="match status" value="1"/>
</dbReference>
<reference evidence="4" key="2">
    <citation type="submission" date="2025-08" db="UniProtKB">
        <authorList>
            <consortium name="Ensembl"/>
        </authorList>
    </citation>
    <scope>IDENTIFICATION</scope>
</reference>
<keyword evidence="5" id="KW-1185">Reference proteome</keyword>
<proteinExistence type="inferred from homology"/>
<feature type="domain" description="Arrestin C-terminal-like" evidence="3">
    <location>
        <begin position="187"/>
        <end position="314"/>
    </location>
</feature>
<feature type="region of interest" description="Disordered" evidence="2">
    <location>
        <begin position="396"/>
        <end position="445"/>
    </location>
</feature>
<dbReference type="GO" id="GO:0005737">
    <property type="term" value="C:cytoplasm"/>
    <property type="evidence" value="ECO:0007669"/>
    <property type="project" value="TreeGrafter"/>
</dbReference>
<protein>
    <recommendedName>
        <fullName evidence="3">Arrestin C-terminal-like domain-containing protein</fullName>
    </recommendedName>
</protein>
<dbReference type="InterPro" id="IPR011022">
    <property type="entry name" value="Arrestin_C-like"/>
</dbReference>
<dbReference type="Proteomes" id="UP001501940">
    <property type="component" value="Chromosome 6"/>
</dbReference>
<dbReference type="STRING" id="80972.ENSAOCP00000021691"/>
<organism evidence="4 5">
    <name type="scientific">Amphiprion ocellaris</name>
    <name type="common">Clown anemonefish</name>
    <dbReference type="NCBI Taxonomy" id="80972"/>
    <lineage>
        <taxon>Eukaryota</taxon>
        <taxon>Metazoa</taxon>
        <taxon>Chordata</taxon>
        <taxon>Craniata</taxon>
        <taxon>Vertebrata</taxon>
        <taxon>Euteleostomi</taxon>
        <taxon>Actinopterygii</taxon>
        <taxon>Neopterygii</taxon>
        <taxon>Teleostei</taxon>
        <taxon>Neoteleostei</taxon>
        <taxon>Acanthomorphata</taxon>
        <taxon>Ovalentaria</taxon>
        <taxon>Pomacentridae</taxon>
        <taxon>Amphiprion</taxon>
    </lineage>
</organism>
<evidence type="ECO:0000256" key="1">
    <source>
        <dbReference type="ARBA" id="ARBA00005298"/>
    </source>
</evidence>
<evidence type="ECO:0000313" key="4">
    <source>
        <dbReference type="Ensembl" id="ENSAOCP00000021691.2"/>
    </source>
</evidence>
<dbReference type="Ensembl" id="ENSAOCT00000009914.2">
    <property type="protein sequence ID" value="ENSAOCP00000021691.2"/>
    <property type="gene ID" value="ENSAOCG00000006674.2"/>
</dbReference>